<organism evidence="1 2">
    <name type="scientific">Prevotella heparinolytica</name>
    <dbReference type="NCBI Taxonomy" id="28113"/>
    <lineage>
        <taxon>Bacteria</taxon>
        <taxon>Pseudomonadati</taxon>
        <taxon>Bacteroidota</taxon>
        <taxon>Bacteroidia</taxon>
        <taxon>Bacteroidales</taxon>
        <taxon>Bacteroidaceae</taxon>
        <taxon>Bacteroides</taxon>
    </lineage>
</organism>
<reference evidence="1 2" key="1">
    <citation type="submission" date="2019-02" db="EMBL/GenBank/DDBJ databases">
        <authorList>
            <consortium name="Pathogen Informatics"/>
        </authorList>
    </citation>
    <scope>NUCLEOTIDE SEQUENCE [LARGE SCALE GENOMIC DNA]</scope>
    <source>
        <strain evidence="1 2">3012STDY7078512</strain>
    </source>
</reference>
<gene>
    <name evidence="1" type="ORF">NCTC7812_02217</name>
</gene>
<dbReference type="InterPro" id="IPR005077">
    <property type="entry name" value="Peptidase_C11"/>
</dbReference>
<dbReference type="PANTHER" id="PTHR37835:SF1">
    <property type="entry name" value="ALPHA-CLOSTRIPAIN"/>
    <property type="match status" value="1"/>
</dbReference>
<dbReference type="AlphaFoldDB" id="A0A449I5E9"/>
<dbReference type="EMBL" id="CAACYH010000004">
    <property type="protein sequence ID" value="VFB14656.1"/>
    <property type="molecule type" value="Genomic_DNA"/>
</dbReference>
<accession>A0A449I5E9</accession>
<dbReference type="Proteomes" id="UP000396835">
    <property type="component" value="Unassembled WGS sequence"/>
</dbReference>
<dbReference type="PANTHER" id="PTHR37835">
    <property type="entry name" value="ALPHA-CLOSTRIPAIN"/>
    <property type="match status" value="1"/>
</dbReference>
<evidence type="ECO:0000313" key="2">
    <source>
        <dbReference type="Proteomes" id="UP000396835"/>
    </source>
</evidence>
<sequence length="417" mass="47109">MIMKFDFHLLMGIFFSILLTGCEKKECPAPPVEGSRTVLVYIVADKNGLDENYNNQDFATKDVEEMMAGMKSVDSSLHNLLVYLDNNDKPVLFRIHKDGSGKVAKEILKEYDEQVSTETQVMKEVLSRAFQEYPADSYGLVYWSHCDGWIPYPLEIPKTRWIGQDRGNGDDRMNISGLVEVLQSVPHLEFIMFDACFMMSVEVAYEVRKYTDYYMGSPTENPGPGAPYDRIVPLMFKSNAAVGMAEEYFKAYNEIYTGGIGISNDNWTGGTSITVLKTAELEKLAAATKQVLQSGMGVSELRSKVFDYDKRTSISSYVGYFDMMEMMEYLTDDAGYQAWKQAFASALGYWNTTEKNFSMFVGRKFDSIEGMFPMQPRANGVTHYIPSESTAYEVRAANIAYRSTAWYEAAGLSLLGW</sequence>
<protein>
    <submittedName>
        <fullName evidence="1">Peptidase C11</fullName>
    </submittedName>
</protein>
<evidence type="ECO:0000313" key="1">
    <source>
        <dbReference type="EMBL" id="VFB14656.1"/>
    </source>
</evidence>
<dbReference type="Gene3D" id="3.40.50.11970">
    <property type="match status" value="1"/>
</dbReference>
<dbReference type="Pfam" id="PF03415">
    <property type="entry name" value="Peptidase_C11"/>
    <property type="match status" value="1"/>
</dbReference>
<name>A0A449I5E9_9BACE</name>
<dbReference type="PROSITE" id="PS51257">
    <property type="entry name" value="PROKAR_LIPOPROTEIN"/>
    <property type="match status" value="1"/>
</dbReference>
<proteinExistence type="predicted"/>